<accession>A0A4S4EIW0</accession>
<evidence type="ECO:0000256" key="5">
    <source>
        <dbReference type="SAM" id="MobiDB-lite"/>
    </source>
</evidence>
<dbReference type="AlphaFoldDB" id="A0A4S4EIW0"/>
<dbReference type="PANTHER" id="PTHR47071:SF2">
    <property type="entry name" value="PROTEIN TRM32"/>
    <property type="match status" value="1"/>
</dbReference>
<organism evidence="7 8">
    <name type="scientific">Camellia sinensis var. sinensis</name>
    <name type="common">China tea</name>
    <dbReference type="NCBI Taxonomy" id="542762"/>
    <lineage>
        <taxon>Eukaryota</taxon>
        <taxon>Viridiplantae</taxon>
        <taxon>Streptophyta</taxon>
        <taxon>Embryophyta</taxon>
        <taxon>Tracheophyta</taxon>
        <taxon>Spermatophyta</taxon>
        <taxon>Magnoliopsida</taxon>
        <taxon>eudicotyledons</taxon>
        <taxon>Gunneridae</taxon>
        <taxon>Pentapetalae</taxon>
        <taxon>asterids</taxon>
        <taxon>Ericales</taxon>
        <taxon>Theaceae</taxon>
        <taxon>Camellia</taxon>
    </lineage>
</organism>
<dbReference type="Pfam" id="PF00153">
    <property type="entry name" value="Mito_carr"/>
    <property type="match status" value="1"/>
</dbReference>
<dbReference type="InterPro" id="IPR018108">
    <property type="entry name" value="MCP_transmembrane"/>
</dbReference>
<evidence type="ECO:0000259" key="6">
    <source>
        <dbReference type="Pfam" id="PF14309"/>
    </source>
</evidence>
<protein>
    <recommendedName>
        <fullName evidence="6">DUF4378 domain-containing protein</fullName>
    </recommendedName>
</protein>
<dbReference type="PROSITE" id="PS50920">
    <property type="entry name" value="SOLCAR"/>
    <property type="match status" value="1"/>
</dbReference>
<reference evidence="7 8" key="1">
    <citation type="journal article" date="2018" name="Proc. Natl. Acad. Sci. U.S.A.">
        <title>Draft genome sequence of Camellia sinensis var. sinensis provides insights into the evolution of the tea genome and tea quality.</title>
        <authorList>
            <person name="Wei C."/>
            <person name="Yang H."/>
            <person name="Wang S."/>
            <person name="Zhao J."/>
            <person name="Liu C."/>
            <person name="Gao L."/>
            <person name="Xia E."/>
            <person name="Lu Y."/>
            <person name="Tai Y."/>
            <person name="She G."/>
            <person name="Sun J."/>
            <person name="Cao H."/>
            <person name="Tong W."/>
            <person name="Gao Q."/>
            <person name="Li Y."/>
            <person name="Deng W."/>
            <person name="Jiang X."/>
            <person name="Wang W."/>
            <person name="Chen Q."/>
            <person name="Zhang S."/>
            <person name="Li H."/>
            <person name="Wu J."/>
            <person name="Wang P."/>
            <person name="Li P."/>
            <person name="Shi C."/>
            <person name="Zheng F."/>
            <person name="Jian J."/>
            <person name="Huang B."/>
            <person name="Shan D."/>
            <person name="Shi M."/>
            <person name="Fang C."/>
            <person name="Yue Y."/>
            <person name="Li F."/>
            <person name="Li D."/>
            <person name="Wei S."/>
            <person name="Han B."/>
            <person name="Jiang C."/>
            <person name="Yin Y."/>
            <person name="Xia T."/>
            <person name="Zhang Z."/>
            <person name="Bennetzen J.L."/>
            <person name="Zhao S."/>
            <person name="Wan X."/>
        </authorList>
    </citation>
    <scope>NUCLEOTIDE SEQUENCE [LARGE SCALE GENOMIC DNA]</scope>
    <source>
        <strain evidence="8">cv. Shuchazao</strain>
        <tissue evidence="7">Leaf</tissue>
    </source>
</reference>
<feature type="domain" description="DUF4378" evidence="6">
    <location>
        <begin position="604"/>
        <end position="762"/>
    </location>
</feature>
<comment type="subcellular location">
    <subcellularLocation>
        <location evidence="1">Membrane</location>
        <topology evidence="1">Multi-pass membrane protein</topology>
    </subcellularLocation>
</comment>
<dbReference type="InterPro" id="IPR023395">
    <property type="entry name" value="MCP_dom_sf"/>
</dbReference>
<evidence type="ECO:0000256" key="1">
    <source>
        <dbReference type="ARBA" id="ARBA00004141"/>
    </source>
</evidence>
<comment type="caution">
    <text evidence="7">The sequence shown here is derived from an EMBL/GenBank/DDBJ whole genome shotgun (WGS) entry which is preliminary data.</text>
</comment>
<feature type="region of interest" description="Disordered" evidence="5">
    <location>
        <begin position="232"/>
        <end position="253"/>
    </location>
</feature>
<dbReference type="SUPFAM" id="SSF103506">
    <property type="entry name" value="Mitochondrial carrier"/>
    <property type="match status" value="1"/>
</dbReference>
<dbReference type="Proteomes" id="UP000306102">
    <property type="component" value="Unassembled WGS sequence"/>
</dbReference>
<dbReference type="EMBL" id="SDRB02004071">
    <property type="protein sequence ID" value="THG16478.1"/>
    <property type="molecule type" value="Genomic_DNA"/>
</dbReference>
<dbReference type="STRING" id="542762.A0A4S4EIW0"/>
<keyword evidence="2 4" id="KW-0812">Transmembrane</keyword>
<sequence length="1144" mass="128389">MGKHLWTEDADEQIGDNQSGCVRGVLHALDYHHWHHNVKKLLPHKKHNGPRHVKGNVRPKTRLNVHEADEAQKLLERGSGFPAQSRLQRTFSIHHLESLDYVPYEESTGQGHPIIFLCSNANSDTSATATGLQDQGHTKGTKKPIACNEKCNVDGTSDVSNYVEHKHLFENHTLCPEKFEEARATSADEQHVEANKDLLQKKLQNTDGNANGFHCLQASNMQARLAKSGSFPVADTDLSHNRNYRPSKLKNKQNEAWSFPKQELFSSTQAPKLVASKFPKDIYTKLGPFMADDSGGKVRNQDALFSSMDSTQGLDKQGSDKIVKGPLYEDNSVYDLNKGTPTHIKRASSLNESLQRYAQLFENGFDREVKLHFSESLKLTNEYDIPSGGHEPISFKRACSLPHFDSYCSLQNGLYCDARFSGIPISKVVDINRNFESESHNEPKPVGLISIENCIPLGANEETECSYNLVEQSDSTPKNEDLASLTVRINDQSTPEMFRLREERDEQTVGESELEKQQEITLAETASNRLPPSPVSIFQTCFQEDVTSPADFPTSKGNYGNEKESSVDSPSCSCNIANSETFKMANKSVKNYNHTKSFTNNIADFNYVREVLEWSGLDGNGFLGPWHSMDQLSNPSMFEEVTACCPHKPQCCPHKPQCCHHRLLFDLINEVLLEIYESSFTYYPRALSFHCHVHPMPGGYRVLEEVWARISRTLSLRPEVDQSVDRGVANDLGKDVGWMNLQLETEYVALELEDLIFDQLVEQYTAFDQLKRRLLKRQLSKKRGTKPSSEALSAFSAFVLGAISKCIATCLTYPAIRWIFYSVFMKNWCKVTIQAKSDEDEIKEDQLKAQKTVSGAIHTIWKREGLLGFFKGLRAQILKTVLSSALLMMVKEKITKTTWVLMLALQRFLYFSHNHIIAVPLFKGNFITAEFHDFAIRIWKLLSLVSRSLAFVHVFVQFHDFAVKFGSHFLDFFVPATITSSLYHCSKRSLQITTTGGDDVVGGGGGLLVKKRRPIKYDSDGMGRPPGSGNCQLLEMNRSLQITTTGGDDVVGGGGGLLVKKRRPIKYDSDGMGRPPGSSNCQLLEMNRFIEAYVEIIRQPYVWGGEPELLMASYVLKLLLVSFYPSWAAIGLVLVNRDGGAAVN</sequence>
<evidence type="ECO:0000313" key="8">
    <source>
        <dbReference type="Proteomes" id="UP000306102"/>
    </source>
</evidence>
<proteinExistence type="predicted"/>
<evidence type="ECO:0000256" key="3">
    <source>
        <dbReference type="ARBA" id="ARBA00023136"/>
    </source>
</evidence>
<keyword evidence="3 4" id="KW-0472">Membrane</keyword>
<keyword evidence="8" id="KW-1185">Reference proteome</keyword>
<evidence type="ECO:0000256" key="2">
    <source>
        <dbReference type="ARBA" id="ARBA00022692"/>
    </source>
</evidence>
<dbReference type="Gene3D" id="1.50.40.10">
    <property type="entry name" value="Mitochondrial carrier domain"/>
    <property type="match status" value="1"/>
</dbReference>
<feature type="compositionally biased region" description="Basic residues" evidence="5">
    <location>
        <begin position="242"/>
        <end position="251"/>
    </location>
</feature>
<feature type="repeat" description="Solcar" evidence="4">
    <location>
        <begin position="796"/>
        <end position="897"/>
    </location>
</feature>
<evidence type="ECO:0000313" key="7">
    <source>
        <dbReference type="EMBL" id="THG16478.1"/>
    </source>
</evidence>
<dbReference type="InterPro" id="IPR025486">
    <property type="entry name" value="DUF4378"/>
</dbReference>
<dbReference type="GO" id="GO:0016020">
    <property type="term" value="C:membrane"/>
    <property type="evidence" value="ECO:0007669"/>
    <property type="project" value="UniProtKB-SubCell"/>
</dbReference>
<gene>
    <name evidence="7" type="ORF">TEA_001659</name>
</gene>
<evidence type="ECO:0000256" key="4">
    <source>
        <dbReference type="PROSITE-ProRule" id="PRU00282"/>
    </source>
</evidence>
<name>A0A4S4EIW0_CAMSN</name>
<dbReference type="Pfam" id="PF14309">
    <property type="entry name" value="DUF4378"/>
    <property type="match status" value="1"/>
</dbReference>
<dbReference type="PANTHER" id="PTHR47071">
    <property type="entry name" value="PROTEIN TRM32"/>
    <property type="match status" value="1"/>
</dbReference>
<dbReference type="InterPro" id="IPR044257">
    <property type="entry name" value="TRM32-like"/>
</dbReference>